<dbReference type="EMBL" id="MTKQ01000222">
    <property type="protein sequence ID" value="RWX46489.1"/>
    <property type="molecule type" value="Genomic_DNA"/>
</dbReference>
<reference evidence="1 2" key="1">
    <citation type="submission" date="2017-01" db="EMBL/GenBank/DDBJ databases">
        <title>The cable genome- insights into the physiology and evolution of filamentous bacteria capable of sulfide oxidation via long distance electron transfer.</title>
        <authorList>
            <person name="Schreiber L."/>
            <person name="Bjerg J.T."/>
            <person name="Boggild A."/>
            <person name="Van De Vossenberg J."/>
            <person name="Meysman F."/>
            <person name="Nielsen L.P."/>
            <person name="Schramm A."/>
            <person name="Kjeldsen K.U."/>
        </authorList>
    </citation>
    <scope>NUCLEOTIDE SEQUENCE [LARGE SCALE GENOMIC DNA]</scope>
    <source>
        <strain evidence="1">A2</strain>
    </source>
</reference>
<dbReference type="Gene3D" id="3.30.310.110">
    <property type="entry name" value="XisI-like"/>
    <property type="match status" value="1"/>
</dbReference>
<comment type="caution">
    <text evidence="1">The sequence shown here is derived from an EMBL/GenBank/DDBJ whole genome shotgun (WGS) entry which is preliminary data.</text>
</comment>
<name>A0A3S3UBT2_9BACT</name>
<organism evidence="1 2">
    <name type="scientific">Candidatus Electrothrix marina</name>
    <dbReference type="NCBI Taxonomy" id="1859130"/>
    <lineage>
        <taxon>Bacteria</taxon>
        <taxon>Pseudomonadati</taxon>
        <taxon>Thermodesulfobacteriota</taxon>
        <taxon>Desulfobulbia</taxon>
        <taxon>Desulfobulbales</taxon>
        <taxon>Desulfobulbaceae</taxon>
        <taxon>Candidatus Electrothrix</taxon>
    </lineage>
</organism>
<dbReference type="SUPFAM" id="SSF143847">
    <property type="entry name" value="XisI-like"/>
    <property type="match status" value="1"/>
</dbReference>
<gene>
    <name evidence="1" type="ORF">VT99_12224</name>
</gene>
<proteinExistence type="predicted"/>
<dbReference type="InterPro" id="IPR014968">
    <property type="entry name" value="XisI"/>
</dbReference>
<evidence type="ECO:0000313" key="1">
    <source>
        <dbReference type="EMBL" id="RWX46489.1"/>
    </source>
</evidence>
<sequence length="80" mass="9422">MDKITAYRSYVQDVIRRLGQRMPASDSVETQYIFDKDNDHYQLFQVGWDRSEWVHGCILHLDIKQGKIWVQHNGTELGIA</sequence>
<dbReference type="Proteomes" id="UP000286862">
    <property type="component" value="Unassembled WGS sequence"/>
</dbReference>
<dbReference type="InterPro" id="IPR035943">
    <property type="entry name" value="XisI-like_sf"/>
</dbReference>
<dbReference type="AlphaFoldDB" id="A0A3S3UBT2"/>
<feature type="non-terminal residue" evidence="1">
    <location>
        <position position="80"/>
    </location>
</feature>
<evidence type="ECO:0000313" key="2">
    <source>
        <dbReference type="Proteomes" id="UP000286862"/>
    </source>
</evidence>
<protein>
    <submittedName>
        <fullName evidence="1">XisI protein</fullName>
    </submittedName>
</protein>
<accession>A0A3S3UBT2</accession>
<dbReference type="Pfam" id="PF08869">
    <property type="entry name" value="XisI"/>
    <property type="match status" value="1"/>
</dbReference>